<sequence>MNLTGNPDEVVAEFTKRVTAGTLTTGLTTFGIDRVREVLRLPVTIVPMSAIYLGVPAKKLSAPRRRPAMSVTFRDRFGNSW</sequence>
<dbReference type="SUPFAM" id="SSF55469">
    <property type="entry name" value="FMN-dependent nitroreductase-like"/>
    <property type="match status" value="1"/>
</dbReference>
<dbReference type="AlphaFoldDB" id="A0A7I7P0Q3"/>
<dbReference type="RefSeq" id="WP_174813833.1">
    <property type="nucleotide sequence ID" value="NZ_AP022582.1"/>
</dbReference>
<dbReference type="Gene3D" id="3.40.109.10">
    <property type="entry name" value="NADH Oxidase"/>
    <property type="match status" value="1"/>
</dbReference>
<evidence type="ECO:0008006" key="3">
    <source>
        <dbReference type="Google" id="ProtNLM"/>
    </source>
</evidence>
<evidence type="ECO:0000313" key="2">
    <source>
        <dbReference type="Proteomes" id="UP000466632"/>
    </source>
</evidence>
<evidence type="ECO:0000313" key="1">
    <source>
        <dbReference type="EMBL" id="BBY02481.1"/>
    </source>
</evidence>
<dbReference type="Proteomes" id="UP000466632">
    <property type="component" value="Chromosome"/>
</dbReference>
<proteinExistence type="predicted"/>
<reference evidence="1 2" key="1">
    <citation type="journal article" date="2019" name="Emerg. Microbes Infect.">
        <title>Comprehensive subspecies identification of 175 nontuberculous mycobacteria species based on 7547 genomic profiles.</title>
        <authorList>
            <person name="Matsumoto Y."/>
            <person name="Kinjo T."/>
            <person name="Motooka D."/>
            <person name="Nabeya D."/>
            <person name="Jung N."/>
            <person name="Uechi K."/>
            <person name="Horii T."/>
            <person name="Iida T."/>
            <person name="Fujita J."/>
            <person name="Nakamura S."/>
        </authorList>
    </citation>
    <scope>NUCLEOTIDE SEQUENCE [LARGE SCALE GENOMIC DNA]</scope>
    <source>
        <strain evidence="1 2">JCM 16018</strain>
    </source>
</reference>
<keyword evidence="2" id="KW-1185">Reference proteome</keyword>
<gene>
    <name evidence="1" type="ORF">MSEO_29800</name>
</gene>
<accession>A0A7I7P0Q3</accession>
<protein>
    <recommendedName>
        <fullName evidence="3">Nitroreductase</fullName>
    </recommendedName>
</protein>
<name>A0A7I7P0Q3_9MYCO</name>
<dbReference type="KEGG" id="mseo:MSEO_29800"/>
<dbReference type="InterPro" id="IPR000415">
    <property type="entry name" value="Nitroreductase-like"/>
</dbReference>
<dbReference type="GO" id="GO:0016491">
    <property type="term" value="F:oxidoreductase activity"/>
    <property type="evidence" value="ECO:0007669"/>
    <property type="project" value="InterPro"/>
</dbReference>
<organism evidence="1 2">
    <name type="scientific">Mycobacterium seoulense</name>
    <dbReference type="NCBI Taxonomy" id="386911"/>
    <lineage>
        <taxon>Bacteria</taxon>
        <taxon>Bacillati</taxon>
        <taxon>Actinomycetota</taxon>
        <taxon>Actinomycetes</taxon>
        <taxon>Mycobacteriales</taxon>
        <taxon>Mycobacteriaceae</taxon>
        <taxon>Mycobacterium</taxon>
    </lineage>
</organism>
<dbReference type="EMBL" id="AP022582">
    <property type="protein sequence ID" value="BBY02481.1"/>
    <property type="molecule type" value="Genomic_DNA"/>
</dbReference>